<dbReference type="Proteomes" id="UP000248536">
    <property type="component" value="Chromosome"/>
</dbReference>
<evidence type="ECO:0000313" key="6">
    <source>
        <dbReference type="EMBL" id="AWX44192.1"/>
    </source>
</evidence>
<feature type="compositionally biased region" description="Basic and acidic residues" evidence="4">
    <location>
        <begin position="227"/>
        <end position="238"/>
    </location>
</feature>
<organism evidence="6 7">
    <name type="scientific">Flagellimonas maritima</name>
    <dbReference type="NCBI Taxonomy" id="1383885"/>
    <lineage>
        <taxon>Bacteria</taxon>
        <taxon>Pseudomonadati</taxon>
        <taxon>Bacteroidota</taxon>
        <taxon>Flavobacteriia</taxon>
        <taxon>Flavobacteriales</taxon>
        <taxon>Flavobacteriaceae</taxon>
        <taxon>Flagellimonas</taxon>
    </lineage>
</organism>
<protein>
    <submittedName>
        <fullName evidence="6">Beta-ketoacyl-[acyl-carrier-protein] synthase II</fullName>
        <ecNumber evidence="6">2.3.1.179</ecNumber>
    </submittedName>
</protein>
<dbReference type="GO" id="GO:0004315">
    <property type="term" value="F:3-oxoacyl-[acyl-carrier-protein] synthase activity"/>
    <property type="evidence" value="ECO:0007669"/>
    <property type="project" value="UniProtKB-EC"/>
</dbReference>
<dbReference type="Pfam" id="PF00109">
    <property type="entry name" value="ketoacyl-synt"/>
    <property type="match status" value="1"/>
</dbReference>
<dbReference type="SMART" id="SM00825">
    <property type="entry name" value="PKS_KS"/>
    <property type="match status" value="1"/>
</dbReference>
<feature type="domain" description="Ketosynthase family 3 (KS3)" evidence="5">
    <location>
        <begin position="3"/>
        <end position="428"/>
    </location>
</feature>
<dbReference type="PANTHER" id="PTHR11712:SF336">
    <property type="entry name" value="3-OXOACYL-[ACYL-CARRIER-PROTEIN] SYNTHASE, MITOCHONDRIAL"/>
    <property type="match status" value="1"/>
</dbReference>
<feature type="region of interest" description="Disordered" evidence="4">
    <location>
        <begin position="220"/>
        <end position="248"/>
    </location>
</feature>
<dbReference type="InterPro" id="IPR000794">
    <property type="entry name" value="Beta-ketoacyl_synthase"/>
</dbReference>
<evidence type="ECO:0000256" key="3">
    <source>
        <dbReference type="RuleBase" id="RU003694"/>
    </source>
</evidence>
<dbReference type="InterPro" id="IPR016039">
    <property type="entry name" value="Thiolase-like"/>
</dbReference>
<dbReference type="EMBL" id="CP030104">
    <property type="protein sequence ID" value="AWX44192.1"/>
    <property type="molecule type" value="Genomic_DNA"/>
</dbReference>
<comment type="similarity">
    <text evidence="1 3">Belongs to the thiolase-like superfamily. Beta-ketoacyl-ACP synthases family.</text>
</comment>
<dbReference type="InterPro" id="IPR014031">
    <property type="entry name" value="Ketoacyl_synth_C"/>
</dbReference>
<accession>A0A2Z4LR09</accession>
<dbReference type="SUPFAM" id="SSF53901">
    <property type="entry name" value="Thiolase-like"/>
    <property type="match status" value="1"/>
</dbReference>
<dbReference type="RefSeq" id="WP_112377688.1">
    <property type="nucleotide sequence ID" value="NZ_CP030104.1"/>
</dbReference>
<dbReference type="OrthoDB" id="1141849at2"/>
<keyword evidence="6" id="KW-0012">Acyltransferase</keyword>
<gene>
    <name evidence="6" type="primary">fabF</name>
    <name evidence="6" type="ORF">HME9304_01192</name>
</gene>
<evidence type="ECO:0000259" key="5">
    <source>
        <dbReference type="PROSITE" id="PS52004"/>
    </source>
</evidence>
<dbReference type="InterPro" id="IPR020841">
    <property type="entry name" value="PKS_Beta-ketoAc_synthase_dom"/>
</dbReference>
<dbReference type="PANTHER" id="PTHR11712">
    <property type="entry name" value="POLYKETIDE SYNTHASE-RELATED"/>
    <property type="match status" value="1"/>
</dbReference>
<dbReference type="PROSITE" id="PS52004">
    <property type="entry name" value="KS3_2"/>
    <property type="match status" value="1"/>
</dbReference>
<proteinExistence type="inferred from homology"/>
<dbReference type="KEGG" id="spon:HME9304_01192"/>
<reference evidence="6 7" key="1">
    <citation type="submission" date="2018-06" db="EMBL/GenBank/DDBJ databases">
        <title>Spongiibacterium sp. HME9304 Genome sequencing and assembly.</title>
        <authorList>
            <person name="Kang H."/>
            <person name="Kim H."/>
            <person name="Joh K."/>
        </authorList>
    </citation>
    <scope>NUCLEOTIDE SEQUENCE [LARGE SCALE GENOMIC DNA]</scope>
    <source>
        <strain evidence="6 7">HME9304</strain>
    </source>
</reference>
<dbReference type="EC" id="2.3.1.179" evidence="6"/>
<evidence type="ECO:0000256" key="1">
    <source>
        <dbReference type="ARBA" id="ARBA00008467"/>
    </source>
</evidence>
<dbReference type="InterPro" id="IPR014030">
    <property type="entry name" value="Ketoacyl_synth_N"/>
</dbReference>
<dbReference type="GO" id="GO:0005829">
    <property type="term" value="C:cytosol"/>
    <property type="evidence" value="ECO:0007669"/>
    <property type="project" value="TreeGrafter"/>
</dbReference>
<dbReference type="Gene3D" id="3.40.47.10">
    <property type="match status" value="1"/>
</dbReference>
<dbReference type="Pfam" id="PF02801">
    <property type="entry name" value="Ketoacyl-synt_C"/>
    <property type="match status" value="1"/>
</dbReference>
<evidence type="ECO:0000256" key="2">
    <source>
        <dbReference type="ARBA" id="ARBA00022679"/>
    </source>
</evidence>
<name>A0A2Z4LR09_9FLAO</name>
<evidence type="ECO:0000256" key="4">
    <source>
        <dbReference type="SAM" id="MobiDB-lite"/>
    </source>
</evidence>
<keyword evidence="2 3" id="KW-0808">Transferase</keyword>
<dbReference type="AlphaFoldDB" id="A0A2Z4LR09"/>
<dbReference type="GO" id="GO:0006633">
    <property type="term" value="P:fatty acid biosynthetic process"/>
    <property type="evidence" value="ECO:0007669"/>
    <property type="project" value="TreeGrafter"/>
</dbReference>
<keyword evidence="7" id="KW-1185">Reference proteome</keyword>
<sequence length="431" mass="46814">MLKEPISITAIASISSLGDSLEKIWNSYLNDNHNLSKTRIGEQYVWASPLPENTISKIEALKNSNDTYKNLDESVLFAIFSARKAIDSAGWRGTVDFGINIGSSRGATSLFEKYHEEFLKRGKSSTLSSPTTTLGNISSWVAHDLKSKGPEISHSITCSTALHALLNGIAWIQSGMTAKFLVGGSEAPLTPFTIAQMQALKIYAPFDSAQGKNLIASTLLSSQGDNPKQDNEVAERSRSTGTENKVAERSRSYPCQALNFNKKKNSMVLGEGAAMACLESGKQSNALALIQGIGYATEPLKHNVSISTDAQCFQQSMKMALGSLSPEDVDVIVMHSPGTVKGDLSELKAIEKVFCKKLPFLTTNKWKVGHTFGASGMLSIEMAILMLQYQKHIQPPLYQQEVKKESIQRVMVNAVGFGGNAVSVLLSKWTP</sequence>
<evidence type="ECO:0000313" key="7">
    <source>
        <dbReference type="Proteomes" id="UP000248536"/>
    </source>
</evidence>